<reference evidence="1 2" key="1">
    <citation type="submission" date="2021-06" db="EMBL/GenBank/DDBJ databases">
        <title>Caerostris extrusa draft genome.</title>
        <authorList>
            <person name="Kono N."/>
            <person name="Arakawa K."/>
        </authorList>
    </citation>
    <scope>NUCLEOTIDE SEQUENCE [LARGE SCALE GENOMIC DNA]</scope>
</reference>
<organism evidence="1 2">
    <name type="scientific">Caerostris extrusa</name>
    <name type="common">Bark spider</name>
    <name type="synonym">Caerostris bankana</name>
    <dbReference type="NCBI Taxonomy" id="172846"/>
    <lineage>
        <taxon>Eukaryota</taxon>
        <taxon>Metazoa</taxon>
        <taxon>Ecdysozoa</taxon>
        <taxon>Arthropoda</taxon>
        <taxon>Chelicerata</taxon>
        <taxon>Arachnida</taxon>
        <taxon>Araneae</taxon>
        <taxon>Araneomorphae</taxon>
        <taxon>Entelegynae</taxon>
        <taxon>Araneoidea</taxon>
        <taxon>Araneidae</taxon>
        <taxon>Caerostris</taxon>
    </lineage>
</organism>
<accession>A0AAV4R8B8</accession>
<comment type="caution">
    <text evidence="1">The sequence shown here is derived from an EMBL/GenBank/DDBJ whole genome shotgun (WGS) entry which is preliminary data.</text>
</comment>
<sequence length="94" mass="10308">MSAVPSSRYSQKSFGERILRWRVLQFTGGCSPWFSCRLRAWKMLSEIAFGGGGGIDRRFGLAARWRGAHDNGARGAPLRGVISDGRAHVGGKEK</sequence>
<evidence type="ECO:0000313" key="1">
    <source>
        <dbReference type="EMBL" id="GIY17221.1"/>
    </source>
</evidence>
<name>A0AAV4R8B8_CAEEX</name>
<dbReference type="EMBL" id="BPLR01007486">
    <property type="protein sequence ID" value="GIY17221.1"/>
    <property type="molecule type" value="Genomic_DNA"/>
</dbReference>
<dbReference type="Proteomes" id="UP001054945">
    <property type="component" value="Unassembled WGS sequence"/>
</dbReference>
<proteinExistence type="predicted"/>
<dbReference type="AlphaFoldDB" id="A0AAV4R8B8"/>
<evidence type="ECO:0000313" key="2">
    <source>
        <dbReference type="Proteomes" id="UP001054945"/>
    </source>
</evidence>
<gene>
    <name evidence="1" type="ORF">CEXT_246231</name>
</gene>
<protein>
    <submittedName>
        <fullName evidence="1">Uncharacterized protein</fullName>
    </submittedName>
</protein>
<keyword evidence="2" id="KW-1185">Reference proteome</keyword>